<dbReference type="InterPro" id="IPR030400">
    <property type="entry name" value="Sedolisin_dom"/>
</dbReference>
<dbReference type="InterPro" id="IPR023828">
    <property type="entry name" value="Peptidase_S8_Ser-AS"/>
</dbReference>
<comment type="catalytic activity">
    <reaction evidence="1">
        <text>Release of an N-terminal tripeptide from a polypeptide.</text>
        <dbReference type="EC" id="3.4.14.10"/>
    </reaction>
</comment>
<keyword evidence="13" id="KW-0865">Zymogen</keyword>
<feature type="chain" id="PRO_5034064339" description="tripeptidyl-peptidase II" evidence="16">
    <location>
        <begin position="20"/>
        <end position="608"/>
    </location>
</feature>
<comment type="cofactor">
    <cofactor evidence="15">
        <name>Ca(2+)</name>
        <dbReference type="ChEBI" id="CHEBI:29108"/>
    </cofactor>
    <text evidence="15">Binds 1 Ca(2+) ion per subunit.</text>
</comment>
<dbReference type="PANTHER" id="PTHR14218">
    <property type="entry name" value="PROTEASE S8 TRIPEPTIDYL PEPTIDASE I CLN2"/>
    <property type="match status" value="1"/>
</dbReference>
<dbReference type="PANTHER" id="PTHR14218:SF15">
    <property type="entry name" value="TRIPEPTIDYL-PEPTIDASE 1"/>
    <property type="match status" value="1"/>
</dbReference>
<dbReference type="SMART" id="SM00944">
    <property type="entry name" value="Pro-kuma_activ"/>
    <property type="match status" value="1"/>
</dbReference>
<feature type="binding site" evidence="15">
    <location>
        <position position="567"/>
    </location>
    <ligand>
        <name>Ca(2+)</name>
        <dbReference type="ChEBI" id="CHEBI:29108"/>
    </ligand>
</feature>
<dbReference type="PROSITE" id="PS00138">
    <property type="entry name" value="SUBTILASE_SER"/>
    <property type="match status" value="1"/>
</dbReference>
<dbReference type="FunFam" id="3.40.50.200:FF:000015">
    <property type="entry name" value="Tripeptidyl peptidase A"/>
    <property type="match status" value="1"/>
</dbReference>
<dbReference type="Gene3D" id="3.40.50.200">
    <property type="entry name" value="Peptidase S8/S53 domain"/>
    <property type="match status" value="1"/>
</dbReference>
<evidence type="ECO:0000256" key="7">
    <source>
        <dbReference type="ARBA" id="ARBA00022723"/>
    </source>
</evidence>
<keyword evidence="9 15" id="KW-0378">Hydrolase</keyword>
<evidence type="ECO:0000256" key="5">
    <source>
        <dbReference type="ARBA" id="ARBA00022525"/>
    </source>
</evidence>
<name>A0A8H7KH18_AGABI</name>
<evidence type="ECO:0000313" key="18">
    <source>
        <dbReference type="EMBL" id="KAF7775755.1"/>
    </source>
</evidence>
<keyword evidence="7 15" id="KW-0479">Metal-binding</keyword>
<accession>A0A8H7KH18</accession>
<feature type="binding site" evidence="15">
    <location>
        <position position="588"/>
    </location>
    <ligand>
        <name>Ca(2+)</name>
        <dbReference type="ChEBI" id="CHEBI:29108"/>
    </ligand>
</feature>
<comment type="subcellular location">
    <subcellularLocation>
        <location evidence="3">Secreted</location>
        <location evidence="3">Extracellular space</location>
    </subcellularLocation>
</comment>
<reference evidence="18 19" key="1">
    <citation type="journal article" name="Sci. Rep.">
        <title>Telomere-to-telomere assembled and centromere annotated genomes of the two main subspecies of the button mushroom Agaricus bisporus reveal especially polymorphic chromosome ends.</title>
        <authorList>
            <person name="Sonnenberg A.S.M."/>
            <person name="Sedaghat-Telgerd N."/>
            <person name="Lavrijssen B."/>
            <person name="Ohm R.A."/>
            <person name="Hendrickx P.M."/>
            <person name="Scholtmeijer K."/>
            <person name="Baars J.J.P."/>
            <person name="van Peer A."/>
        </authorList>
    </citation>
    <scope>NUCLEOTIDE SEQUENCE [LARGE SCALE GENOMIC DNA]</scope>
    <source>
        <strain evidence="18 19">H119_p4</strain>
    </source>
</reference>
<dbReference type="AlphaFoldDB" id="A0A8H7KH18"/>
<evidence type="ECO:0000256" key="3">
    <source>
        <dbReference type="ARBA" id="ARBA00004239"/>
    </source>
</evidence>
<evidence type="ECO:0000256" key="9">
    <source>
        <dbReference type="ARBA" id="ARBA00022801"/>
    </source>
</evidence>
<feature type="active site" description="Charge relay system" evidence="15">
    <location>
        <position position="307"/>
    </location>
</feature>
<evidence type="ECO:0000256" key="6">
    <source>
        <dbReference type="ARBA" id="ARBA00022670"/>
    </source>
</evidence>
<evidence type="ECO:0000256" key="16">
    <source>
        <dbReference type="SAM" id="SignalP"/>
    </source>
</evidence>
<feature type="binding site" evidence="15">
    <location>
        <position position="586"/>
    </location>
    <ligand>
        <name>Ca(2+)</name>
        <dbReference type="ChEBI" id="CHEBI:29108"/>
    </ligand>
</feature>
<feature type="active site" description="Charge relay system" evidence="15">
    <location>
        <position position="311"/>
    </location>
</feature>
<keyword evidence="11 15" id="KW-0106">Calcium</keyword>
<dbReference type="CDD" id="cd11377">
    <property type="entry name" value="Pro-peptidase_S53"/>
    <property type="match status" value="1"/>
</dbReference>
<evidence type="ECO:0000256" key="12">
    <source>
        <dbReference type="ARBA" id="ARBA00023026"/>
    </source>
</evidence>
<comment type="caution">
    <text evidence="18">The sequence shown here is derived from an EMBL/GenBank/DDBJ whole genome shotgun (WGS) entry which is preliminary data.</text>
</comment>
<dbReference type="SUPFAM" id="SSF52743">
    <property type="entry name" value="Subtilisin-like"/>
    <property type="match status" value="1"/>
</dbReference>
<evidence type="ECO:0000256" key="14">
    <source>
        <dbReference type="ARBA" id="ARBA00023180"/>
    </source>
</evidence>
<dbReference type="Proteomes" id="UP000629468">
    <property type="component" value="Unassembled WGS sequence"/>
</dbReference>
<keyword evidence="8 16" id="KW-0732">Signal</keyword>
<keyword evidence="6 15" id="KW-0645">Protease</keyword>
<comment type="function">
    <text evidence="2">Secreted tripeptidyl-peptidase which degrades proteins at acidic pHs and is involved in virulence.</text>
</comment>
<evidence type="ECO:0000256" key="10">
    <source>
        <dbReference type="ARBA" id="ARBA00022825"/>
    </source>
</evidence>
<evidence type="ECO:0000256" key="4">
    <source>
        <dbReference type="ARBA" id="ARBA00012462"/>
    </source>
</evidence>
<keyword evidence="12" id="KW-0843">Virulence</keyword>
<evidence type="ECO:0000256" key="11">
    <source>
        <dbReference type="ARBA" id="ARBA00022837"/>
    </source>
</evidence>
<dbReference type="GO" id="GO:0008240">
    <property type="term" value="F:tripeptidyl-peptidase activity"/>
    <property type="evidence" value="ECO:0007669"/>
    <property type="project" value="UniProtKB-EC"/>
</dbReference>
<dbReference type="GO" id="GO:0004252">
    <property type="term" value="F:serine-type endopeptidase activity"/>
    <property type="evidence" value="ECO:0007669"/>
    <property type="project" value="UniProtKB-UniRule"/>
</dbReference>
<keyword evidence="5" id="KW-0964">Secreted</keyword>
<feature type="binding site" evidence="15">
    <location>
        <position position="568"/>
    </location>
    <ligand>
        <name>Ca(2+)</name>
        <dbReference type="ChEBI" id="CHEBI:29108"/>
    </ligand>
</feature>
<dbReference type="EC" id="3.4.14.10" evidence="4"/>
<dbReference type="CDD" id="cd04056">
    <property type="entry name" value="Peptidases_S53"/>
    <property type="match status" value="1"/>
</dbReference>
<evidence type="ECO:0000256" key="1">
    <source>
        <dbReference type="ARBA" id="ARBA00001910"/>
    </source>
</evidence>
<dbReference type="GO" id="GO:0046872">
    <property type="term" value="F:metal ion binding"/>
    <property type="evidence" value="ECO:0007669"/>
    <property type="project" value="UniProtKB-UniRule"/>
</dbReference>
<evidence type="ECO:0000256" key="15">
    <source>
        <dbReference type="PROSITE-ProRule" id="PRU01032"/>
    </source>
</evidence>
<keyword evidence="10 15" id="KW-0720">Serine protease</keyword>
<feature type="domain" description="Peptidase S53" evidence="17">
    <location>
        <begin position="231"/>
        <end position="608"/>
    </location>
</feature>
<feature type="active site" description="Charge relay system" evidence="15">
    <location>
        <position position="525"/>
    </location>
</feature>
<dbReference type="SUPFAM" id="SSF54897">
    <property type="entry name" value="Protease propeptides/inhibitors"/>
    <property type="match status" value="1"/>
</dbReference>
<evidence type="ECO:0000313" key="19">
    <source>
        <dbReference type="Proteomes" id="UP000629468"/>
    </source>
</evidence>
<evidence type="ECO:0000259" key="17">
    <source>
        <dbReference type="PROSITE" id="PS51695"/>
    </source>
</evidence>
<dbReference type="EMBL" id="JABXXO010000006">
    <property type="protein sequence ID" value="KAF7775755.1"/>
    <property type="molecule type" value="Genomic_DNA"/>
</dbReference>
<keyword evidence="14" id="KW-0325">Glycoprotein</keyword>
<dbReference type="InterPro" id="IPR015366">
    <property type="entry name" value="S53_propep"/>
</dbReference>
<dbReference type="InterPro" id="IPR036852">
    <property type="entry name" value="Peptidase_S8/S53_dom_sf"/>
</dbReference>
<proteinExistence type="predicted"/>
<evidence type="ECO:0000256" key="13">
    <source>
        <dbReference type="ARBA" id="ARBA00023145"/>
    </source>
</evidence>
<feature type="signal peptide" evidence="16">
    <location>
        <begin position="1"/>
        <end position="19"/>
    </location>
</feature>
<dbReference type="Pfam" id="PF09286">
    <property type="entry name" value="Pro-kuma_activ"/>
    <property type="match status" value="1"/>
</dbReference>
<gene>
    <name evidence="18" type="ORF">Agabi119p4_4148</name>
</gene>
<dbReference type="PROSITE" id="PS51695">
    <property type="entry name" value="SEDOLISIN"/>
    <property type="match status" value="1"/>
</dbReference>
<organism evidence="18 19">
    <name type="scientific">Agaricus bisporus var. burnettii</name>
    <dbReference type="NCBI Taxonomy" id="192524"/>
    <lineage>
        <taxon>Eukaryota</taxon>
        <taxon>Fungi</taxon>
        <taxon>Dikarya</taxon>
        <taxon>Basidiomycota</taxon>
        <taxon>Agaricomycotina</taxon>
        <taxon>Agaricomycetes</taxon>
        <taxon>Agaricomycetidae</taxon>
        <taxon>Agaricales</taxon>
        <taxon>Agaricineae</taxon>
        <taxon>Agaricaceae</taxon>
        <taxon>Agaricus</taxon>
    </lineage>
</organism>
<dbReference type="GO" id="GO:0005576">
    <property type="term" value="C:extracellular region"/>
    <property type="evidence" value="ECO:0007669"/>
    <property type="project" value="UniProtKB-SubCell"/>
</dbReference>
<dbReference type="GO" id="GO:0006508">
    <property type="term" value="P:proteolysis"/>
    <property type="evidence" value="ECO:0007669"/>
    <property type="project" value="UniProtKB-KW"/>
</dbReference>
<sequence length="608" mass="67430">MKFFTSCLLAVTLASRSIALPRTDGAYNFQLKESITPPRGWQRLSAAPADHIIHLRIGLPQSRFDELEKHLYEVSDPFHHRYGQHLSKAEVDALVAPKKQSLDLVDEWLASFGLGEQDFYRSSAKDWVTIRVPISVVEKMLNTKYHVWKYGETDDHLIRTTDYSLPDHLNEHVELIQPTTIFARWSKMKATFHLDKDIFEEIPIAKFVSSTSQDLGLADGVTAVDPSCNATVTIRCLQQLYKTGKYKPRASEKNSIGISSYLEEFVNEQDLKTFYLEQRPDAVNSTFTFISVNDGLNNQTLDEAGMEANLDAQFAFGLSFPTPAIAYSTAGRPPFNPDILTPLNTNEPYADWLDYVLSHENPPLTISTSYGESEQTVPEDYARRVCAGIAQLGARGVSVLFSSGDFGVGDGIEDPDSHTCFTNDDRNITRFMPTFPASCPFATAVGGTNDIPEVAVFFSGGGFSDYFQRPRYQAHAVENYLDNLPYGIYEGKFNKSGRAFPDVAALGRRFRIWWRGKPMSIGGTSASAPAFAAVVALLNDVLLSQNKKPLGFLNPWLYATGFSGLNDITIGNNPGCGTPGFNATVGWDPITGLGTPNFEKMRKLLPKN</sequence>
<evidence type="ECO:0000256" key="2">
    <source>
        <dbReference type="ARBA" id="ARBA00002451"/>
    </source>
</evidence>
<protein>
    <recommendedName>
        <fullName evidence="4">tripeptidyl-peptidase II</fullName>
        <ecNumber evidence="4">3.4.14.10</ecNumber>
    </recommendedName>
</protein>
<dbReference type="InterPro" id="IPR050819">
    <property type="entry name" value="Tripeptidyl-peptidase_I"/>
</dbReference>
<evidence type="ECO:0000256" key="8">
    <source>
        <dbReference type="ARBA" id="ARBA00022729"/>
    </source>
</evidence>